<dbReference type="Proteomes" id="UP000251241">
    <property type="component" value="Unassembled WGS sequence"/>
</dbReference>
<dbReference type="GO" id="GO:0016887">
    <property type="term" value="F:ATP hydrolysis activity"/>
    <property type="evidence" value="ECO:0007669"/>
    <property type="project" value="InterPro"/>
</dbReference>
<dbReference type="GeneID" id="97180537"/>
<dbReference type="GO" id="GO:0006302">
    <property type="term" value="P:double-strand break repair"/>
    <property type="evidence" value="ECO:0007669"/>
    <property type="project" value="InterPro"/>
</dbReference>
<dbReference type="SUPFAM" id="SSF52540">
    <property type="entry name" value="P-loop containing nucleoside triphosphate hydrolases"/>
    <property type="match status" value="2"/>
</dbReference>
<dbReference type="EMBL" id="UAUU01000011">
    <property type="protein sequence ID" value="SPZ95167.1"/>
    <property type="molecule type" value="Genomic_DNA"/>
</dbReference>
<name>A0A2X2JLP8_SPHMU</name>
<dbReference type="Gene3D" id="3.40.50.300">
    <property type="entry name" value="P-loop containing nucleotide triphosphate hydrolases"/>
    <property type="match status" value="2"/>
</dbReference>
<sequence length="1012" mass="117696">MIPLKLTLEGIYSYQERQTIDFTALSQAGLFGIFGAVGSGKSSILEAITYSLFGETERLNARDKRAYNMMNLKSNRSYIELDFVNFEDRTFRITREFKRNSKNFDDVKSPTVVLYEKINEAWVPLESSNTQHIIGLSYENFKRTIIIPQGQFKEFIELGAKERTDMMKEIFQLHRFDLQDKVSNLYKKNQSELDHLNGQLIGFDEVTTELIETTETNLQLAVESFVVLESSYKAHHERFLSLKKLKEDFLELRTVKALFQQLLEQKDEKETLRLKLNRFEEAQTNFLHILKTKEKLAAEGLITQKRVETEKQRQAEIQQLIQEHSSSLNLLKSQYELLPQRRIQELDLELISQLITFSNEIKSLQDRAQKGRNFVQETKDQQRHYKARIQETEIQIVSLKRAKPSSQELMELGQWYTKQQSIQQQEDDLNKQAIDLEKSIAILKNELHTFHPDLEEFRSNHPLVVNALEQKLQALQDEKSHLLLQQRLTQYAENLKAGSPCPLCGALEHPAINQGQDISHQVAANEKLITETNENLKHQQDQQFQVEKLQLRLQSLNDQQQDLHTKIQLNARNKIAHAQQFTWAGYSPTDESSYTSNKQELARIETQLAKVEQQLGEHQATLASVEEKLEKYNKALHQFERDEASKQAQINQNMGNLKTLRWSDYKMRESEAVEQEYTALKRSNLEIERDYIALSERLNELNSQFAAQNSLVQTIVEQLGHIERESQEADVTLQQLLEASPFETLEEIRQILAENLSVIQIRQELEQFQIQFETVKAQISQLEKKLVDQVYDENQFLAQEKILDESAQELKASTENVARLQQERDQLRIAYAKKENLQQQQIKLSLRHDNLKQLFNLFKGAGFVQYVSSIYLRQLCDHANIRFHRMTRNQLSLQLNDNNEFEIIDYLNEGKNRSVKTLSGGQAFQVSLSLALALAESVQSNSRATRNFFFIDEGFGTQDITSVNIVFETLLDLHKENRIVGIISHVEELKERIRVSLSIEKDEERGSQIFIN</sequence>
<feature type="domain" description="Rad50/SbcC-type AAA" evidence="2">
    <location>
        <begin position="5"/>
        <end position="280"/>
    </location>
</feature>
<dbReference type="InterPro" id="IPR027417">
    <property type="entry name" value="P-loop_NTPase"/>
</dbReference>
<feature type="coiled-coil region" evidence="1">
    <location>
        <begin position="539"/>
        <end position="566"/>
    </location>
</feature>
<dbReference type="AlphaFoldDB" id="A0A2X2JLP8"/>
<evidence type="ECO:0000259" key="2">
    <source>
        <dbReference type="Pfam" id="PF13476"/>
    </source>
</evidence>
<keyword evidence="1" id="KW-0175">Coiled coil</keyword>
<protein>
    <submittedName>
        <fullName evidence="3">Nuclease sbcCD subunit C</fullName>
    </submittedName>
</protein>
<feature type="coiled-coil region" evidence="1">
    <location>
        <begin position="758"/>
        <end position="854"/>
    </location>
</feature>
<organism evidence="3 4">
    <name type="scientific">Sphingobacterium multivorum</name>
    <dbReference type="NCBI Taxonomy" id="28454"/>
    <lineage>
        <taxon>Bacteria</taxon>
        <taxon>Pseudomonadati</taxon>
        <taxon>Bacteroidota</taxon>
        <taxon>Sphingobacteriia</taxon>
        <taxon>Sphingobacteriales</taxon>
        <taxon>Sphingobacteriaceae</taxon>
        <taxon>Sphingobacterium</taxon>
    </lineage>
</organism>
<evidence type="ECO:0000313" key="3">
    <source>
        <dbReference type="EMBL" id="SPZ95167.1"/>
    </source>
</evidence>
<reference evidence="3 4" key="1">
    <citation type="submission" date="2018-06" db="EMBL/GenBank/DDBJ databases">
        <authorList>
            <consortium name="Pathogen Informatics"/>
            <person name="Doyle S."/>
        </authorList>
    </citation>
    <scope>NUCLEOTIDE SEQUENCE [LARGE SCALE GENOMIC DNA]</scope>
    <source>
        <strain evidence="3 4">NCTC11343</strain>
    </source>
</reference>
<feature type="coiled-coil region" evidence="1">
    <location>
        <begin position="594"/>
        <end position="704"/>
    </location>
</feature>
<accession>A0A2X2JLP8</accession>
<evidence type="ECO:0000256" key="1">
    <source>
        <dbReference type="SAM" id="Coils"/>
    </source>
</evidence>
<dbReference type="RefSeq" id="WP_112376481.1">
    <property type="nucleotide sequence ID" value="NZ_CP069793.1"/>
</dbReference>
<gene>
    <name evidence="3" type="primary">sbcC</name>
    <name evidence="3" type="ORF">NCTC11343_05811</name>
</gene>
<dbReference type="InterPro" id="IPR038729">
    <property type="entry name" value="Rad50/SbcC_AAA"/>
</dbReference>
<dbReference type="Pfam" id="PF13476">
    <property type="entry name" value="AAA_23"/>
    <property type="match status" value="1"/>
</dbReference>
<feature type="coiled-coil region" evidence="1">
    <location>
        <begin position="255"/>
        <end position="282"/>
    </location>
</feature>
<evidence type="ECO:0000313" key="4">
    <source>
        <dbReference type="Proteomes" id="UP000251241"/>
    </source>
</evidence>
<dbReference type="PANTHER" id="PTHR32114:SF2">
    <property type="entry name" value="ABC TRANSPORTER ABCH.3"/>
    <property type="match status" value="1"/>
</dbReference>
<feature type="coiled-coil region" evidence="1">
    <location>
        <begin position="426"/>
        <end position="485"/>
    </location>
</feature>
<dbReference type="PANTHER" id="PTHR32114">
    <property type="entry name" value="ABC TRANSPORTER ABCH.3"/>
    <property type="match status" value="1"/>
</dbReference>
<proteinExistence type="predicted"/>